<proteinExistence type="predicted"/>
<dbReference type="RefSeq" id="WP_128777337.1">
    <property type="nucleotide sequence ID" value="NZ_RYFI01000008.1"/>
</dbReference>
<gene>
    <name evidence="1" type="ORF">EK403_09940</name>
</gene>
<dbReference type="EMBL" id="RYFI01000008">
    <property type="protein sequence ID" value="RXF73506.1"/>
    <property type="molecule type" value="Genomic_DNA"/>
</dbReference>
<dbReference type="Gene3D" id="3.30.565.10">
    <property type="entry name" value="Histidine kinase-like ATPase, C-terminal domain"/>
    <property type="match status" value="1"/>
</dbReference>
<evidence type="ECO:0000313" key="1">
    <source>
        <dbReference type="EMBL" id="RXF73506.1"/>
    </source>
</evidence>
<evidence type="ECO:0000313" key="2">
    <source>
        <dbReference type="Proteomes" id="UP000289708"/>
    </source>
</evidence>
<comment type="caution">
    <text evidence="1">The sequence shown here is derived from an EMBL/GenBank/DDBJ whole genome shotgun (WGS) entry which is preliminary data.</text>
</comment>
<keyword evidence="1" id="KW-0808">Transferase</keyword>
<dbReference type="AlphaFoldDB" id="A0A4Q0MKH3"/>
<dbReference type="SUPFAM" id="SSF55874">
    <property type="entry name" value="ATPase domain of HSP90 chaperone/DNA topoisomerase II/histidine kinase"/>
    <property type="match status" value="1"/>
</dbReference>
<keyword evidence="2" id="KW-1185">Reference proteome</keyword>
<keyword evidence="1" id="KW-0418">Kinase</keyword>
<dbReference type="InterPro" id="IPR036890">
    <property type="entry name" value="HATPase_C_sf"/>
</dbReference>
<dbReference type="GO" id="GO:0016301">
    <property type="term" value="F:kinase activity"/>
    <property type="evidence" value="ECO:0007669"/>
    <property type="project" value="UniProtKB-KW"/>
</dbReference>
<sequence>MEADPNLPEPSFAPDDARLAALRHRFRNQTQTMTSLLGLFGRRLPAGPCRVAFEDMRIRFEAAAFDPFPDADPTDLGPRPADLAAFAKRALAMLDPDFVHRVSIEGDQVRAAPRRACALAQIIAELLICLVREGFAGRVGSGRVTISASGDGETHILVLQTDGSAGGRPIKPSEATELGLQLASSLVRSLGGRLSIEAAGPFRAEATIPSEPQER</sequence>
<reference evidence="1 2" key="1">
    <citation type="submission" date="2018-12" db="EMBL/GenBank/DDBJ databases">
        <title>bacterium Hansschlegelia zhihuaiae S113.</title>
        <authorList>
            <person name="He J."/>
        </authorList>
    </citation>
    <scope>NUCLEOTIDE SEQUENCE [LARGE SCALE GENOMIC DNA]</scope>
    <source>
        <strain evidence="1 2">S 113</strain>
    </source>
</reference>
<protein>
    <submittedName>
        <fullName evidence="1">Sensor histidine kinase</fullName>
    </submittedName>
</protein>
<name>A0A4Q0MKH3_9HYPH</name>
<dbReference type="Proteomes" id="UP000289708">
    <property type="component" value="Unassembled WGS sequence"/>
</dbReference>
<dbReference type="OrthoDB" id="7979512at2"/>
<organism evidence="1 2">
    <name type="scientific">Hansschlegelia zhihuaiae</name>
    <dbReference type="NCBI Taxonomy" id="405005"/>
    <lineage>
        <taxon>Bacteria</taxon>
        <taxon>Pseudomonadati</taxon>
        <taxon>Pseudomonadota</taxon>
        <taxon>Alphaproteobacteria</taxon>
        <taxon>Hyphomicrobiales</taxon>
        <taxon>Methylopilaceae</taxon>
        <taxon>Hansschlegelia</taxon>
    </lineage>
</organism>
<accession>A0A4Q0MKH3</accession>